<accession>A0A6A5FUD8</accession>
<dbReference type="EMBL" id="WUAV01000006">
    <property type="protein sequence ID" value="KAF1746116.1"/>
    <property type="molecule type" value="Genomic_DNA"/>
</dbReference>
<name>A0A6A5FUD8_CAERE</name>
<evidence type="ECO:0000256" key="2">
    <source>
        <dbReference type="ARBA" id="ARBA00023242"/>
    </source>
</evidence>
<evidence type="ECO:0000313" key="7">
    <source>
        <dbReference type="Proteomes" id="UP000483820"/>
    </source>
</evidence>
<dbReference type="GO" id="GO:0000978">
    <property type="term" value="F:RNA polymerase II cis-regulatory region sequence-specific DNA binding"/>
    <property type="evidence" value="ECO:0007669"/>
    <property type="project" value="TreeGrafter"/>
</dbReference>
<dbReference type="GO" id="GO:0071558">
    <property type="term" value="F:histone H3K27me2/H3K27me3 demethylase activity"/>
    <property type="evidence" value="ECO:0007669"/>
    <property type="project" value="TreeGrafter"/>
</dbReference>
<dbReference type="InterPro" id="IPR051630">
    <property type="entry name" value="Corepressor-Demethylase"/>
</dbReference>
<dbReference type="KEGG" id="crq:GCK72_022568"/>
<dbReference type="Proteomes" id="UP000483820">
    <property type="component" value="Chromosome X"/>
</dbReference>
<feature type="coiled-coil region" evidence="4">
    <location>
        <begin position="244"/>
        <end position="275"/>
    </location>
</feature>
<proteinExistence type="inferred from homology"/>
<dbReference type="Gene3D" id="2.60.120.650">
    <property type="entry name" value="Cupin"/>
    <property type="match status" value="1"/>
</dbReference>
<dbReference type="RefSeq" id="XP_053578470.1">
    <property type="nucleotide sequence ID" value="XM_053734904.1"/>
</dbReference>
<protein>
    <recommendedName>
        <fullName evidence="5">JmjC domain-containing protein</fullName>
    </recommendedName>
</protein>
<evidence type="ECO:0000256" key="4">
    <source>
        <dbReference type="SAM" id="Coils"/>
    </source>
</evidence>
<dbReference type="SMART" id="SM00558">
    <property type="entry name" value="JmjC"/>
    <property type="match status" value="1"/>
</dbReference>
<dbReference type="GO" id="GO:0031490">
    <property type="term" value="F:chromatin DNA binding"/>
    <property type="evidence" value="ECO:0007669"/>
    <property type="project" value="TreeGrafter"/>
</dbReference>
<dbReference type="Pfam" id="PF02373">
    <property type="entry name" value="JmjC"/>
    <property type="match status" value="1"/>
</dbReference>
<dbReference type="SUPFAM" id="SSF51197">
    <property type="entry name" value="Clavaminate synthase-like"/>
    <property type="match status" value="1"/>
</dbReference>
<dbReference type="GO" id="GO:0044666">
    <property type="term" value="C:MLL3/4 complex"/>
    <property type="evidence" value="ECO:0007669"/>
    <property type="project" value="TreeGrafter"/>
</dbReference>
<comment type="similarity">
    <text evidence="3">Belongs to the UTX family.</text>
</comment>
<sequence>MVCKVINCVCFSTKRCSWARGSGKKSFKNIDDEVKETNCNAYIVPLEKTAPMTSDFRGLINRLDEMVLADPKKLENVVTSNSSSHDYPDKISFTGSPLLDPITTSSCEVLEAAKRQFFEKFRGEEPAPAPGYLPVPINHLDNLEQMPRLLEVLSSTSMSVVRGLGDVIGLNPDDFLIETLAKVLHDYDLICLRQMPQKATTNYWSVQLKGKKRPNPREWACYDAHHTKKLDEFSEYYETIQDLVREAILQLNNNLEEVEKIIEELANKMKESSMSMGGIDGRCHNGRIRYQYEFDGFYDLVETSSDGCGTLLNFAGEMIDGLNKPQMYLKLPGARTTGHLENNCLASLNYNMAPEDCVWYGVPMEYAAEFQKIIAKKMSLLTMLVEQFWSCEEEILKARIPLQMFIQKPGELDYVGIGTYHWVQSNGFARNLKWNLATPTFTELAVAAACHDHYVANKYSSEYYLEMVMQRAEMDEKMKKLVKSILMRSHANRKFEIDYVSKNHKVFTIRDAKTGDVKLDSVERCQECRQVLFSNVPVVLIKEHIPKQKGKPAKYVEDDGTGTTAVPLVFCFECCSK</sequence>
<gene>
    <name evidence="6" type="ORF">GCK72_022568</name>
</gene>
<dbReference type="AlphaFoldDB" id="A0A6A5FUD8"/>
<dbReference type="PANTHER" id="PTHR14017:SF14">
    <property type="entry name" value="JMJC DOMAIN-CONTAINING PROTEIN"/>
    <property type="match status" value="1"/>
</dbReference>
<keyword evidence="4" id="KW-0175">Coiled coil</keyword>
<dbReference type="InterPro" id="IPR003347">
    <property type="entry name" value="JmjC_dom"/>
</dbReference>
<dbReference type="PROSITE" id="PS51184">
    <property type="entry name" value="JMJC"/>
    <property type="match status" value="1"/>
</dbReference>
<dbReference type="GO" id="GO:0010468">
    <property type="term" value="P:regulation of gene expression"/>
    <property type="evidence" value="ECO:0007669"/>
    <property type="project" value="TreeGrafter"/>
</dbReference>
<evidence type="ECO:0000313" key="6">
    <source>
        <dbReference type="EMBL" id="KAF1746116.1"/>
    </source>
</evidence>
<keyword evidence="2" id="KW-0539">Nucleus</keyword>
<comment type="caution">
    <text evidence="6">The sequence shown here is derived from an EMBL/GenBank/DDBJ whole genome shotgun (WGS) entry which is preliminary data.</text>
</comment>
<organism evidence="6 7">
    <name type="scientific">Caenorhabditis remanei</name>
    <name type="common">Caenorhabditis vulgaris</name>
    <dbReference type="NCBI Taxonomy" id="31234"/>
    <lineage>
        <taxon>Eukaryota</taxon>
        <taxon>Metazoa</taxon>
        <taxon>Ecdysozoa</taxon>
        <taxon>Nematoda</taxon>
        <taxon>Chromadorea</taxon>
        <taxon>Rhabditida</taxon>
        <taxon>Rhabditina</taxon>
        <taxon>Rhabditomorpha</taxon>
        <taxon>Rhabditoidea</taxon>
        <taxon>Rhabditidae</taxon>
        <taxon>Peloderinae</taxon>
        <taxon>Caenorhabditis</taxon>
    </lineage>
</organism>
<evidence type="ECO:0000256" key="3">
    <source>
        <dbReference type="ARBA" id="ARBA00034483"/>
    </source>
</evidence>
<evidence type="ECO:0000256" key="1">
    <source>
        <dbReference type="ARBA" id="ARBA00004123"/>
    </source>
</evidence>
<evidence type="ECO:0000259" key="5">
    <source>
        <dbReference type="PROSITE" id="PS51184"/>
    </source>
</evidence>
<feature type="domain" description="JmjC" evidence="5">
    <location>
        <begin position="289"/>
        <end position="453"/>
    </location>
</feature>
<reference evidence="6 7" key="1">
    <citation type="submission" date="2019-12" db="EMBL/GenBank/DDBJ databases">
        <title>Chromosome-level assembly of the Caenorhabditis remanei genome.</title>
        <authorList>
            <person name="Teterina A.A."/>
            <person name="Willis J.H."/>
            <person name="Phillips P.C."/>
        </authorList>
    </citation>
    <scope>NUCLEOTIDE SEQUENCE [LARGE SCALE GENOMIC DNA]</scope>
    <source>
        <strain evidence="6 7">PX506</strain>
        <tissue evidence="6">Whole organism</tissue>
    </source>
</reference>
<dbReference type="GeneID" id="9824683"/>
<dbReference type="CTD" id="9824683"/>
<comment type="subcellular location">
    <subcellularLocation>
        <location evidence="1">Nucleus</location>
    </subcellularLocation>
</comment>
<dbReference type="PANTHER" id="PTHR14017">
    <property type="entry name" value="LYSINE-SPECIFIC DEMETHYLASE"/>
    <property type="match status" value="1"/>
</dbReference>